<feature type="transmembrane region" description="Helical" evidence="1">
    <location>
        <begin position="328"/>
        <end position="348"/>
    </location>
</feature>
<organism evidence="3 4">
    <name type="scientific">Luteibacter rhizovicinus</name>
    <dbReference type="NCBI Taxonomy" id="242606"/>
    <lineage>
        <taxon>Bacteria</taxon>
        <taxon>Pseudomonadati</taxon>
        <taxon>Pseudomonadota</taxon>
        <taxon>Gammaproteobacteria</taxon>
        <taxon>Lysobacterales</taxon>
        <taxon>Rhodanobacteraceae</taxon>
        <taxon>Luteibacter</taxon>
    </lineage>
</organism>
<dbReference type="PANTHER" id="PTHR31061">
    <property type="entry name" value="LD22376P"/>
    <property type="match status" value="1"/>
</dbReference>
<evidence type="ECO:0000256" key="1">
    <source>
        <dbReference type="SAM" id="Phobius"/>
    </source>
</evidence>
<dbReference type="Proteomes" id="UP000295645">
    <property type="component" value="Unassembled WGS sequence"/>
</dbReference>
<reference evidence="3 4" key="1">
    <citation type="submission" date="2019-03" db="EMBL/GenBank/DDBJ databases">
        <title>Above-ground endophytic microbial communities from plants in different locations in the United States.</title>
        <authorList>
            <person name="Frank C."/>
        </authorList>
    </citation>
    <scope>NUCLEOTIDE SEQUENCE [LARGE SCALE GENOMIC DNA]</scope>
    <source>
        <strain evidence="3 4">LP_13_YM</strain>
    </source>
</reference>
<feature type="transmembrane region" description="Helical" evidence="1">
    <location>
        <begin position="253"/>
        <end position="272"/>
    </location>
</feature>
<feature type="domain" description="Heparan-alpha-glucosaminide N-acetyltransferase catalytic" evidence="2">
    <location>
        <begin position="7"/>
        <end position="225"/>
    </location>
</feature>
<feature type="transmembrane region" description="Helical" evidence="1">
    <location>
        <begin position="284"/>
        <end position="308"/>
    </location>
</feature>
<name>A0A4R3YYH6_9GAMM</name>
<keyword evidence="1" id="KW-1133">Transmembrane helix</keyword>
<feature type="transmembrane region" description="Helical" evidence="1">
    <location>
        <begin position="196"/>
        <end position="216"/>
    </location>
</feature>
<protein>
    <submittedName>
        <fullName evidence="3">Putative acyltransferase</fullName>
    </submittedName>
</protein>
<gene>
    <name evidence="3" type="ORF">EC912_101683</name>
</gene>
<keyword evidence="3" id="KW-0012">Acyltransferase</keyword>
<dbReference type="AlphaFoldDB" id="A0A4R3YYH6"/>
<keyword evidence="4" id="KW-1185">Reference proteome</keyword>
<dbReference type="OrthoDB" id="9788724at2"/>
<feature type="transmembrane region" description="Helical" evidence="1">
    <location>
        <begin position="89"/>
        <end position="107"/>
    </location>
</feature>
<keyword evidence="1" id="KW-0812">Transmembrane</keyword>
<accession>A0A4R3YYH6</accession>
<dbReference type="InterPro" id="IPR012429">
    <property type="entry name" value="HGSNAT_cat"/>
</dbReference>
<sequence length="357" mass="39267">MNTVNTRLSSIDALRGCTVAAMLLVNDPGLEAHVYAPLEHATWYGCTPTDLIFPFFLFIVGVSTALAFGPRLEQGAPQASLARTALKRALRIVLLGLAINVLAWLLMPDERLRIPGVLQRIGLCFAGTSLFAIYARPRIWWAAIATLLLGYWALLLASGSLEPWVNIVSRTDSAVFGHTVYQIDAATGRGHDPEGLLGTLPSLATSLLGLCAGQWLRKGQTRHLVVAGIVSALIAIAWSHWLPFSKNLWTPSFALWCAGLAMLAVWLFHFLVDQHRLLPLGRRFGVNAVAAYAGAEIMQILIPASGLQNRIESFLSTTSTSLQLDPRLFSLAYAIVFVAIWWVIVWAMDRRRIYIKL</sequence>
<feature type="transmembrane region" description="Helical" evidence="1">
    <location>
        <begin position="223"/>
        <end position="241"/>
    </location>
</feature>
<keyword evidence="1" id="KW-0472">Membrane</keyword>
<feature type="transmembrane region" description="Helical" evidence="1">
    <location>
        <begin position="113"/>
        <end position="133"/>
    </location>
</feature>
<dbReference type="Pfam" id="PF07786">
    <property type="entry name" value="HGSNAT_cat"/>
    <property type="match status" value="1"/>
</dbReference>
<evidence type="ECO:0000313" key="4">
    <source>
        <dbReference type="Proteomes" id="UP000295645"/>
    </source>
</evidence>
<keyword evidence="3" id="KW-0808">Transferase</keyword>
<evidence type="ECO:0000313" key="3">
    <source>
        <dbReference type="EMBL" id="TCV97666.1"/>
    </source>
</evidence>
<dbReference type="RefSeq" id="WP_132141708.1">
    <property type="nucleotide sequence ID" value="NZ_SMCS01000001.1"/>
</dbReference>
<dbReference type="EMBL" id="SMCS01000001">
    <property type="protein sequence ID" value="TCV97666.1"/>
    <property type="molecule type" value="Genomic_DNA"/>
</dbReference>
<proteinExistence type="predicted"/>
<feature type="transmembrane region" description="Helical" evidence="1">
    <location>
        <begin position="51"/>
        <end position="68"/>
    </location>
</feature>
<feature type="transmembrane region" description="Helical" evidence="1">
    <location>
        <begin position="140"/>
        <end position="161"/>
    </location>
</feature>
<dbReference type="PANTHER" id="PTHR31061:SF24">
    <property type="entry name" value="LD22376P"/>
    <property type="match status" value="1"/>
</dbReference>
<evidence type="ECO:0000259" key="2">
    <source>
        <dbReference type="Pfam" id="PF07786"/>
    </source>
</evidence>
<comment type="caution">
    <text evidence="3">The sequence shown here is derived from an EMBL/GenBank/DDBJ whole genome shotgun (WGS) entry which is preliminary data.</text>
</comment>
<dbReference type="GO" id="GO:0016746">
    <property type="term" value="F:acyltransferase activity"/>
    <property type="evidence" value="ECO:0007669"/>
    <property type="project" value="UniProtKB-KW"/>
</dbReference>